<protein>
    <submittedName>
        <fullName evidence="2">Uncharacterized protein</fullName>
    </submittedName>
</protein>
<organism evidence="2 3">
    <name type="scientific">Puccinia striiformis f. sp. tritici PST-78</name>
    <dbReference type="NCBI Taxonomy" id="1165861"/>
    <lineage>
        <taxon>Eukaryota</taxon>
        <taxon>Fungi</taxon>
        <taxon>Dikarya</taxon>
        <taxon>Basidiomycota</taxon>
        <taxon>Pucciniomycotina</taxon>
        <taxon>Pucciniomycetes</taxon>
        <taxon>Pucciniales</taxon>
        <taxon>Pucciniaceae</taxon>
        <taxon>Puccinia</taxon>
    </lineage>
</organism>
<dbReference type="Proteomes" id="UP000054564">
    <property type="component" value="Unassembled WGS sequence"/>
</dbReference>
<dbReference type="AlphaFoldDB" id="A0A0L0W0K4"/>
<sequence>MSSQHTSFPFDRRSSSLHHHTPFPEASTSQSSSRRPPPRRIITTSSRFPSTLVDTTLFDRNGYMLGSYTAEAERVRALPAQSTQWGIPLLGALRRHPDGSEHENIEFISPASPDSSVTVLAPLPPSAFHRTTGATRPPPQPEPLDGLLPSKAERCLDHLLPLLTPGEDSSDSSRSSSASSRSPSPPNRAPTPSTRAPSPFTGGLPPSTPAPSLSFQTRSPATDAPPRPPRDPSSSTLVPFQPIETNHSPLFRSLPPLPVRPRFVVGSSTLTAAPQPRLSPRVRFDLPNAPLSTSAPSSTVSTPAHSSTPAPPTSSLTPSQSNSSPPAPASRRPSVSLQETLQLPSPSRLPSPSSASVPGFLSTSQTHVKVPSTSSVSPPDPTHSPASKLEVEGFASQGALAPVSTTRIRRSNIKRLDSESDAQIDGGYLTRSKRKRQAEVPAEPVPRPLEFTKPPPKGKVKATTRRRRNVKIEELPTEPSTSRSKKTTRSRSNAPPKAAHSSRRNASIKEKVLAEPALVRRKVGRPSAKGKGKDAGQMTERSSSGLGPRAPKAPIQTRPTTSGECGSKKDDAPSQTSRYLTRSKRKRDAEEAPVEAVKTPLPKLKKRNTKTKTSMK</sequence>
<proteinExistence type="predicted"/>
<dbReference type="EMBL" id="AJIL01000010">
    <property type="protein sequence ID" value="KNF04982.1"/>
    <property type="molecule type" value="Genomic_DNA"/>
</dbReference>
<feature type="compositionally biased region" description="Basic residues" evidence="1">
    <location>
        <begin position="456"/>
        <end position="469"/>
    </location>
</feature>
<feature type="region of interest" description="Disordered" evidence="1">
    <location>
        <begin position="162"/>
        <end position="256"/>
    </location>
</feature>
<reference evidence="3" key="1">
    <citation type="submission" date="2014-03" db="EMBL/GenBank/DDBJ databases">
        <title>The Genome Sequence of Puccinia striiformis f. sp. tritici PST-78.</title>
        <authorList>
            <consortium name="The Broad Institute Genome Sequencing Platform"/>
            <person name="Cuomo C."/>
            <person name="Hulbert S."/>
            <person name="Chen X."/>
            <person name="Walker B."/>
            <person name="Young S.K."/>
            <person name="Zeng Q."/>
            <person name="Gargeya S."/>
            <person name="Fitzgerald M."/>
            <person name="Haas B."/>
            <person name="Abouelleil A."/>
            <person name="Alvarado L."/>
            <person name="Arachchi H.M."/>
            <person name="Berlin A.M."/>
            <person name="Chapman S.B."/>
            <person name="Goldberg J."/>
            <person name="Griggs A."/>
            <person name="Gujja S."/>
            <person name="Hansen M."/>
            <person name="Howarth C."/>
            <person name="Imamovic A."/>
            <person name="Larimer J."/>
            <person name="McCowan C."/>
            <person name="Montmayeur A."/>
            <person name="Murphy C."/>
            <person name="Neiman D."/>
            <person name="Pearson M."/>
            <person name="Priest M."/>
            <person name="Roberts A."/>
            <person name="Saif S."/>
            <person name="Shea T."/>
            <person name="Sisk P."/>
            <person name="Sykes S."/>
            <person name="Wortman J."/>
            <person name="Nusbaum C."/>
            <person name="Birren B."/>
        </authorList>
    </citation>
    <scope>NUCLEOTIDE SEQUENCE [LARGE SCALE GENOMIC DNA]</scope>
    <source>
        <strain evidence="3">race PST-78</strain>
    </source>
</reference>
<evidence type="ECO:0000256" key="1">
    <source>
        <dbReference type="SAM" id="MobiDB-lite"/>
    </source>
</evidence>
<evidence type="ECO:0000313" key="2">
    <source>
        <dbReference type="EMBL" id="KNF04982.1"/>
    </source>
</evidence>
<comment type="caution">
    <text evidence="2">The sequence shown here is derived from an EMBL/GenBank/DDBJ whole genome shotgun (WGS) entry which is preliminary data.</text>
</comment>
<feature type="region of interest" description="Disordered" evidence="1">
    <location>
        <begin position="109"/>
        <end position="148"/>
    </location>
</feature>
<gene>
    <name evidence="2" type="ORF">PSTG_02035</name>
</gene>
<feature type="region of interest" description="Disordered" evidence="1">
    <location>
        <begin position="270"/>
        <end position="616"/>
    </location>
</feature>
<keyword evidence="3" id="KW-1185">Reference proteome</keyword>
<feature type="compositionally biased region" description="Low complexity" evidence="1">
    <location>
        <begin position="344"/>
        <end position="358"/>
    </location>
</feature>
<feature type="region of interest" description="Disordered" evidence="1">
    <location>
        <begin position="1"/>
        <end position="46"/>
    </location>
</feature>
<feature type="compositionally biased region" description="Low complexity" evidence="1">
    <location>
        <begin position="172"/>
        <end position="182"/>
    </location>
</feature>
<dbReference type="STRING" id="1165861.A0A0L0W0K4"/>
<name>A0A0L0W0K4_9BASI</name>
<evidence type="ECO:0000313" key="3">
    <source>
        <dbReference type="Proteomes" id="UP000054564"/>
    </source>
</evidence>
<feature type="compositionally biased region" description="Basic residues" evidence="1">
    <location>
        <begin position="519"/>
        <end position="530"/>
    </location>
</feature>
<accession>A0A0L0W0K4</accession>
<feature type="compositionally biased region" description="Low complexity" evidence="1">
    <location>
        <begin position="366"/>
        <end position="377"/>
    </location>
</feature>
<feature type="compositionally biased region" description="Basic residues" evidence="1">
    <location>
        <begin position="603"/>
        <end position="616"/>
    </location>
</feature>
<feature type="compositionally biased region" description="Pro residues" evidence="1">
    <location>
        <begin position="443"/>
        <end position="455"/>
    </location>
</feature>
<feature type="compositionally biased region" description="Low complexity" evidence="1">
    <location>
        <begin position="287"/>
        <end position="336"/>
    </location>
</feature>
<feature type="compositionally biased region" description="Low complexity" evidence="1">
    <location>
        <begin position="27"/>
        <end position="46"/>
    </location>
</feature>